<sequence length="306" mass="34809">SKLVSSAGSMTTAKSKAKCYMKLMKDENMMLFAALLHDALSILSVTSKVFQREDGSVADIHQSIQTACKALSKNKRQDGPLLEKMKSGQCEFKPKLESVRESFETSKIKFLDSLDGTLASRFSDVDKGIVKSTKIIDFTIWPDKSEETEVEGILGSGIQKQLFIFGDEEIKYALQHYDKILENTVAKDAVLPEWTALKLDIYESQSDVSKLTWQTVSRKYNEKYPYILKLIYLMLTLPSSSSKCERGFSLMKKMKTHSRSCLSEQAMCDNLVIQMESDPIERYIVDYLNLSEMSLLAHNLYLLIFY</sequence>
<evidence type="ECO:0000313" key="2">
    <source>
        <dbReference type="EMBL" id="KAK3095607.1"/>
    </source>
</evidence>
<dbReference type="InterPro" id="IPR012337">
    <property type="entry name" value="RNaseH-like_sf"/>
</dbReference>
<reference evidence="2" key="1">
    <citation type="submission" date="2019-08" db="EMBL/GenBank/DDBJ databases">
        <title>The improved chromosome-level genome for the pearl oyster Pinctada fucata martensii using PacBio sequencing and Hi-C.</title>
        <authorList>
            <person name="Zheng Z."/>
        </authorList>
    </citation>
    <scope>NUCLEOTIDE SEQUENCE</scope>
    <source>
        <strain evidence="2">ZZ-2019</strain>
        <tissue evidence="2">Adductor muscle</tissue>
    </source>
</reference>
<dbReference type="Pfam" id="PF05699">
    <property type="entry name" value="Dimer_Tnp_hAT"/>
    <property type="match status" value="1"/>
</dbReference>
<evidence type="ECO:0000259" key="1">
    <source>
        <dbReference type="Pfam" id="PF05699"/>
    </source>
</evidence>
<organism evidence="2 3">
    <name type="scientific">Pinctada imbricata</name>
    <name type="common">Atlantic pearl-oyster</name>
    <name type="synonym">Pinctada martensii</name>
    <dbReference type="NCBI Taxonomy" id="66713"/>
    <lineage>
        <taxon>Eukaryota</taxon>
        <taxon>Metazoa</taxon>
        <taxon>Spiralia</taxon>
        <taxon>Lophotrochozoa</taxon>
        <taxon>Mollusca</taxon>
        <taxon>Bivalvia</taxon>
        <taxon>Autobranchia</taxon>
        <taxon>Pteriomorphia</taxon>
        <taxon>Pterioida</taxon>
        <taxon>Pterioidea</taxon>
        <taxon>Pteriidae</taxon>
        <taxon>Pinctada</taxon>
    </lineage>
</organism>
<dbReference type="Proteomes" id="UP001186944">
    <property type="component" value="Unassembled WGS sequence"/>
</dbReference>
<dbReference type="AlphaFoldDB" id="A0AA88Y576"/>
<dbReference type="InterPro" id="IPR008906">
    <property type="entry name" value="HATC_C_dom"/>
</dbReference>
<evidence type="ECO:0000313" key="3">
    <source>
        <dbReference type="Proteomes" id="UP001186944"/>
    </source>
</evidence>
<keyword evidence="3" id="KW-1185">Reference proteome</keyword>
<proteinExistence type="predicted"/>
<accession>A0AA88Y576</accession>
<gene>
    <name evidence="2" type="ORF">FSP39_016615</name>
</gene>
<name>A0AA88Y576_PINIB</name>
<comment type="caution">
    <text evidence="2">The sequence shown here is derived from an EMBL/GenBank/DDBJ whole genome shotgun (WGS) entry which is preliminary data.</text>
</comment>
<feature type="domain" description="HAT C-terminal dimerisation" evidence="1">
    <location>
        <begin position="213"/>
        <end position="274"/>
    </location>
</feature>
<feature type="non-terminal residue" evidence="2">
    <location>
        <position position="1"/>
    </location>
</feature>
<dbReference type="PANTHER" id="PTHR46880:SF9">
    <property type="entry name" value="ZINC FINGER PROTEIN 862"/>
    <property type="match status" value="1"/>
</dbReference>
<dbReference type="EMBL" id="VSWD01000008">
    <property type="protein sequence ID" value="KAK3095607.1"/>
    <property type="molecule type" value="Genomic_DNA"/>
</dbReference>
<dbReference type="GO" id="GO:0046983">
    <property type="term" value="F:protein dimerization activity"/>
    <property type="evidence" value="ECO:0007669"/>
    <property type="project" value="InterPro"/>
</dbReference>
<dbReference type="PANTHER" id="PTHR46880">
    <property type="entry name" value="RAS-ASSOCIATING DOMAIN-CONTAINING PROTEIN"/>
    <property type="match status" value="1"/>
</dbReference>
<protein>
    <recommendedName>
        <fullName evidence="1">HAT C-terminal dimerisation domain-containing protein</fullName>
    </recommendedName>
</protein>
<dbReference type="SUPFAM" id="SSF53098">
    <property type="entry name" value="Ribonuclease H-like"/>
    <property type="match status" value="1"/>
</dbReference>